<dbReference type="AlphaFoldDB" id="A0A254TCI5"/>
<reference evidence="1 2" key="1">
    <citation type="submission" date="2016-02" db="EMBL/GenBank/DDBJ databases">
        <authorList>
            <person name="Wen L."/>
            <person name="He K."/>
            <person name="Yang H."/>
        </authorList>
    </citation>
    <scope>NUCLEOTIDE SEQUENCE [LARGE SCALE GENOMIC DNA]</scope>
    <source>
        <strain evidence="1 2">TSA40</strain>
    </source>
</reference>
<proteinExistence type="predicted"/>
<name>A0A254TCI5_9BURK</name>
<comment type="caution">
    <text evidence="1">The sequence shown here is derived from an EMBL/GenBank/DDBJ whole genome shotgun (WGS) entry which is preliminary data.</text>
</comment>
<keyword evidence="2" id="KW-1185">Reference proteome</keyword>
<evidence type="ECO:0000313" key="2">
    <source>
        <dbReference type="Proteomes" id="UP000197535"/>
    </source>
</evidence>
<accession>A0A254TCI5</accession>
<organism evidence="1 2">
    <name type="scientific">Noviherbaspirillum denitrificans</name>
    <dbReference type="NCBI Taxonomy" id="1968433"/>
    <lineage>
        <taxon>Bacteria</taxon>
        <taxon>Pseudomonadati</taxon>
        <taxon>Pseudomonadota</taxon>
        <taxon>Betaproteobacteria</taxon>
        <taxon>Burkholderiales</taxon>
        <taxon>Oxalobacteraceae</taxon>
        <taxon>Noviherbaspirillum</taxon>
    </lineage>
</organism>
<sequence>MTAEIRWHNGQRIAAQIGRRRAQNPGVFAKFRCFQSAVGQLADSNRGVEAVRDNIYELIRIFGLHADRRVLQDKFSDERSQPNTPHCCRQR</sequence>
<gene>
    <name evidence="1" type="ORF">AYR66_01330</name>
</gene>
<protein>
    <submittedName>
        <fullName evidence="1">Uncharacterized protein</fullName>
    </submittedName>
</protein>
<dbReference type="Proteomes" id="UP000197535">
    <property type="component" value="Unassembled WGS sequence"/>
</dbReference>
<evidence type="ECO:0000313" key="1">
    <source>
        <dbReference type="EMBL" id="OWW18273.1"/>
    </source>
</evidence>
<dbReference type="EMBL" id="LSTO01000013">
    <property type="protein sequence ID" value="OWW18273.1"/>
    <property type="molecule type" value="Genomic_DNA"/>
</dbReference>